<accession>A0ABQ7IAL3</accession>
<name>A0ABQ7IAL3_9HELO</name>
<evidence type="ECO:0000313" key="3">
    <source>
        <dbReference type="Proteomes" id="UP000783213"/>
    </source>
</evidence>
<feature type="region of interest" description="Disordered" evidence="1">
    <location>
        <begin position="132"/>
        <end position="170"/>
    </location>
</feature>
<keyword evidence="3" id="KW-1185">Reference proteome</keyword>
<reference evidence="2 3" key="1">
    <citation type="journal article" date="2020" name="Genome Biol. Evol.">
        <title>Comparative genomics of Sclerotiniaceae.</title>
        <authorList>
            <person name="Valero Jimenez C.A."/>
            <person name="Steentjes M."/>
            <person name="Scholten O.E."/>
            <person name="Van Kan J.A.L."/>
        </authorList>
    </citation>
    <scope>NUCLEOTIDE SEQUENCE [LARGE SCALE GENOMIC DNA]</scope>
    <source>
        <strain evidence="2 3">B1</strain>
    </source>
</reference>
<protein>
    <submittedName>
        <fullName evidence="2">Uncharacterized protein</fullName>
    </submittedName>
</protein>
<sequence length="170" mass="18651">MSNLSLQPTKQTSYKAKQASLSARPPPSKPVASYQKSSNSYQGDLQRSPHTSIPTGDHSSKAGQQTYRQPEQISHSDRTSTSSTTHPKSGSPGLNVAKSAHRVRKGLDISDADNYPAQLRRQNEALYQLQESCGMDPGNAGQVQQPAQKQRRRHGKGKSKHNGKDRCFIL</sequence>
<evidence type="ECO:0000313" key="2">
    <source>
        <dbReference type="EMBL" id="KAF7918463.1"/>
    </source>
</evidence>
<dbReference type="Proteomes" id="UP000783213">
    <property type="component" value="Unassembled WGS sequence"/>
</dbReference>
<organism evidence="2 3">
    <name type="scientific">Botrytis deweyae</name>
    <dbReference type="NCBI Taxonomy" id="2478750"/>
    <lineage>
        <taxon>Eukaryota</taxon>
        <taxon>Fungi</taxon>
        <taxon>Dikarya</taxon>
        <taxon>Ascomycota</taxon>
        <taxon>Pezizomycotina</taxon>
        <taxon>Leotiomycetes</taxon>
        <taxon>Helotiales</taxon>
        <taxon>Sclerotiniaceae</taxon>
        <taxon>Botrytis</taxon>
    </lineage>
</organism>
<gene>
    <name evidence="2" type="ORF">EAE98_009706</name>
</gene>
<proteinExistence type="predicted"/>
<dbReference type="EMBL" id="RCSX01000030">
    <property type="protein sequence ID" value="KAF7918463.1"/>
    <property type="molecule type" value="Genomic_DNA"/>
</dbReference>
<comment type="caution">
    <text evidence="2">The sequence shown here is derived from an EMBL/GenBank/DDBJ whole genome shotgun (WGS) entry which is preliminary data.</text>
</comment>
<feature type="compositionally biased region" description="Polar residues" evidence="1">
    <location>
        <begin position="61"/>
        <end position="73"/>
    </location>
</feature>
<dbReference type="RefSeq" id="XP_038806266.1">
    <property type="nucleotide sequence ID" value="XM_038957327.1"/>
</dbReference>
<feature type="compositionally biased region" description="Polar residues" evidence="1">
    <location>
        <begin position="1"/>
        <end position="21"/>
    </location>
</feature>
<feature type="region of interest" description="Disordered" evidence="1">
    <location>
        <begin position="1"/>
        <end position="116"/>
    </location>
</feature>
<feature type="compositionally biased region" description="Basic residues" evidence="1">
    <location>
        <begin position="149"/>
        <end position="161"/>
    </location>
</feature>
<evidence type="ECO:0000256" key="1">
    <source>
        <dbReference type="SAM" id="MobiDB-lite"/>
    </source>
</evidence>
<dbReference type="GeneID" id="62236477"/>
<feature type="compositionally biased region" description="Polar residues" evidence="1">
    <location>
        <begin position="34"/>
        <end position="54"/>
    </location>
</feature>